<accession>A0A4Y0BT74</accession>
<keyword evidence="1" id="KW-1015">Disulfide bond</keyword>
<dbReference type="GO" id="GO:0098552">
    <property type="term" value="C:side of membrane"/>
    <property type="evidence" value="ECO:0007669"/>
    <property type="project" value="UniProtKB-KW"/>
</dbReference>
<keyword evidence="1" id="KW-0336">GPI-anchor</keyword>
<dbReference type="InterPro" id="IPR032466">
    <property type="entry name" value="Metal_Hydrolase"/>
</dbReference>
<dbReference type="Pfam" id="PF01244">
    <property type="entry name" value="Peptidase_M19"/>
    <property type="match status" value="1"/>
</dbReference>
<dbReference type="PANTHER" id="PTHR10443:SF45">
    <property type="entry name" value="DIPEPTIDASE"/>
    <property type="match status" value="1"/>
</dbReference>
<keyword evidence="1" id="KW-0378">Hydrolase</keyword>
<comment type="subcellular location">
    <subcellularLocation>
        <location evidence="1">Membrane</location>
        <topology evidence="1">Lipid-anchor</topology>
        <topology evidence="1">GPI-anchor</topology>
    </subcellularLocation>
</comment>
<keyword evidence="1" id="KW-0224">Dipeptidase</keyword>
<dbReference type="InterPro" id="IPR008257">
    <property type="entry name" value="Pept_M19"/>
</dbReference>
<dbReference type="PROSITE" id="PS51365">
    <property type="entry name" value="RENAL_DIPEPTIDASE_2"/>
    <property type="match status" value="1"/>
</dbReference>
<protein>
    <recommendedName>
        <fullName evidence="1">Dipeptidase</fullName>
        <ecNumber evidence="1">3.4.13.19</ecNumber>
    </recommendedName>
</protein>
<evidence type="ECO:0000313" key="3">
    <source>
        <dbReference type="EnsemblMetazoa" id="AFUN021116-PA"/>
    </source>
</evidence>
<proteinExistence type="inferred from homology"/>
<comment type="catalytic activity">
    <reaction evidence="1">
        <text>an L-aminoacyl-L-amino acid + H2O = 2 an L-alpha-amino acid</text>
        <dbReference type="Rhea" id="RHEA:48940"/>
        <dbReference type="ChEBI" id="CHEBI:15377"/>
        <dbReference type="ChEBI" id="CHEBI:59869"/>
        <dbReference type="ChEBI" id="CHEBI:77460"/>
        <dbReference type="EC" id="3.4.13.19"/>
    </reaction>
</comment>
<comment type="subunit">
    <text evidence="1">Homodimer; disulfide-linked.</text>
</comment>
<dbReference type="PANTHER" id="PTHR10443">
    <property type="entry name" value="MICROSOMAL DIPEPTIDASE"/>
    <property type="match status" value="1"/>
</dbReference>
<evidence type="ECO:0000256" key="1">
    <source>
        <dbReference type="RuleBase" id="RU341113"/>
    </source>
</evidence>
<dbReference type="STRING" id="62324.A0A4Y0BT74"/>
<comment type="cofactor">
    <cofactor evidence="1">
        <name>Zn(2+)</name>
        <dbReference type="ChEBI" id="CHEBI:29105"/>
    </cofactor>
</comment>
<keyword evidence="1" id="KW-0449">Lipoprotein</keyword>
<keyword evidence="2" id="KW-0812">Transmembrane</keyword>
<evidence type="ECO:0000256" key="2">
    <source>
        <dbReference type="SAM" id="Phobius"/>
    </source>
</evidence>
<dbReference type="Gene3D" id="3.20.20.140">
    <property type="entry name" value="Metal-dependent hydrolases"/>
    <property type="match status" value="1"/>
</dbReference>
<keyword evidence="1" id="KW-0482">Metalloprotease</keyword>
<keyword evidence="1" id="KW-0325">Glycoprotein</keyword>
<keyword evidence="1" id="KW-0645">Protease</keyword>
<keyword evidence="2" id="KW-0472">Membrane</keyword>
<keyword evidence="2" id="KW-1133">Transmembrane helix</keyword>
<comment type="similarity">
    <text evidence="1">Belongs to the metallo-dependent hydrolases superfamily. Peptidase M19 family.</text>
</comment>
<dbReference type="GO" id="GO:0006508">
    <property type="term" value="P:proteolysis"/>
    <property type="evidence" value="ECO:0007669"/>
    <property type="project" value="UniProtKB-KW"/>
</dbReference>
<dbReference type="GO" id="GO:0046872">
    <property type="term" value="F:metal ion binding"/>
    <property type="evidence" value="ECO:0007669"/>
    <property type="project" value="UniProtKB-UniRule"/>
</dbReference>
<name>A0A4Y0BT74_ANOFN</name>
<feature type="transmembrane region" description="Helical" evidence="2">
    <location>
        <begin position="32"/>
        <end position="49"/>
    </location>
</feature>
<dbReference type="GO" id="GO:0070573">
    <property type="term" value="F:metallodipeptidase activity"/>
    <property type="evidence" value="ECO:0007669"/>
    <property type="project" value="InterPro"/>
</dbReference>
<dbReference type="EnsemblMetazoa" id="AFUN021116-RA">
    <property type="protein sequence ID" value="AFUN021116-PA"/>
    <property type="gene ID" value="AFUN021116"/>
</dbReference>
<sequence>MLHRETFHVDHLKRLLMLIVRLCFISDSSTSFVRWIGLIIAIISFLIFIGKSYYVGKGDEELSGAGKTNWENYVHDEQILIVGHNQLAMNIAKTEKNKLREFDLHWDLQRHMVWSKINTSRTDLIRLRAGRVNGQMWYAGLNCTESSFDAVQSVFEQIDTLKRLITRHGQDLSLVTSVAELESAIRQAKIASLLAVKGGHSINMKLGLLRTLYALGVRCMSLASERNCCSWVDSSIVDLEDIGTADMRHDLSLWGQLVVWEMNRLGMIVDLSYASYGAALDVLRYSKAPVIFSNAGAFAINKHHLNVREDVLIPLATQGGIIMISFDPKLLGGYTIDNVLEHLNYLREVIGPDHIGIGSGFDGFDSAIDGLEDVSKFSHLFNALTRGKYTDGETFHPWSKNELKKLAGLNFLRVFHEVEQVKQELSHEQPLEDDGLEDMLD</sequence>
<reference evidence="3" key="1">
    <citation type="submission" date="2020-05" db="UniProtKB">
        <authorList>
            <consortium name="EnsemblMetazoa"/>
        </authorList>
    </citation>
    <scope>IDENTIFICATION</scope>
    <source>
        <strain evidence="3">FUMOZ</strain>
    </source>
</reference>
<dbReference type="SUPFAM" id="SSF51556">
    <property type="entry name" value="Metallo-dependent hydrolases"/>
    <property type="match status" value="1"/>
</dbReference>
<dbReference type="EC" id="3.4.13.19" evidence="1"/>
<dbReference type="VEuPathDB" id="VectorBase:AFUN2_011725"/>
<keyword evidence="1" id="KW-0479">Metal-binding</keyword>
<dbReference type="VEuPathDB" id="VectorBase:AFUN021116"/>
<organism evidence="3">
    <name type="scientific">Anopheles funestus</name>
    <name type="common">African malaria mosquito</name>
    <dbReference type="NCBI Taxonomy" id="62324"/>
    <lineage>
        <taxon>Eukaryota</taxon>
        <taxon>Metazoa</taxon>
        <taxon>Ecdysozoa</taxon>
        <taxon>Arthropoda</taxon>
        <taxon>Hexapoda</taxon>
        <taxon>Insecta</taxon>
        <taxon>Pterygota</taxon>
        <taxon>Neoptera</taxon>
        <taxon>Endopterygota</taxon>
        <taxon>Diptera</taxon>
        <taxon>Nematocera</taxon>
        <taxon>Culicoidea</taxon>
        <taxon>Culicidae</taxon>
        <taxon>Anophelinae</taxon>
        <taxon>Anopheles</taxon>
    </lineage>
</organism>
<dbReference type="AlphaFoldDB" id="A0A4Y0BT74"/>
<keyword evidence="1" id="KW-0862">Zinc</keyword>